<feature type="domain" description="RagB/SusD" evidence="7">
    <location>
        <begin position="276"/>
        <end position="561"/>
    </location>
</feature>
<comment type="subcellular location">
    <subcellularLocation>
        <location evidence="1">Cell outer membrane</location>
    </subcellularLocation>
</comment>
<name>A0A512RT69_9BACT</name>
<dbReference type="InterPro" id="IPR011990">
    <property type="entry name" value="TPR-like_helical_dom_sf"/>
</dbReference>
<dbReference type="Gene3D" id="1.25.40.390">
    <property type="match status" value="1"/>
</dbReference>
<evidence type="ECO:0000256" key="3">
    <source>
        <dbReference type="ARBA" id="ARBA00022729"/>
    </source>
</evidence>
<evidence type="ECO:0000256" key="1">
    <source>
        <dbReference type="ARBA" id="ARBA00004442"/>
    </source>
</evidence>
<evidence type="ECO:0000259" key="8">
    <source>
        <dbReference type="Pfam" id="PF14322"/>
    </source>
</evidence>
<organism evidence="9 10">
    <name type="scientific">Chitinophaga cymbidii</name>
    <dbReference type="NCBI Taxonomy" id="1096750"/>
    <lineage>
        <taxon>Bacteria</taxon>
        <taxon>Pseudomonadati</taxon>
        <taxon>Bacteroidota</taxon>
        <taxon>Chitinophagia</taxon>
        <taxon>Chitinophagales</taxon>
        <taxon>Chitinophagaceae</taxon>
        <taxon>Chitinophaga</taxon>
    </lineage>
</organism>
<evidence type="ECO:0000256" key="5">
    <source>
        <dbReference type="ARBA" id="ARBA00023237"/>
    </source>
</evidence>
<accession>A0A512RT69</accession>
<evidence type="ECO:0000256" key="2">
    <source>
        <dbReference type="ARBA" id="ARBA00006275"/>
    </source>
</evidence>
<dbReference type="OrthoDB" id="5694214at2"/>
<comment type="caution">
    <text evidence="9">The sequence shown here is derived from an EMBL/GenBank/DDBJ whole genome shotgun (WGS) entry which is preliminary data.</text>
</comment>
<protein>
    <submittedName>
        <fullName evidence="9">Membrane protein</fullName>
    </submittedName>
</protein>
<dbReference type="Pfam" id="PF07980">
    <property type="entry name" value="SusD_RagB"/>
    <property type="match status" value="1"/>
</dbReference>
<keyword evidence="5" id="KW-0998">Cell outer membrane</keyword>
<keyword evidence="3 6" id="KW-0732">Signal</keyword>
<evidence type="ECO:0000259" key="7">
    <source>
        <dbReference type="Pfam" id="PF07980"/>
    </source>
</evidence>
<evidence type="ECO:0000256" key="6">
    <source>
        <dbReference type="SAM" id="SignalP"/>
    </source>
</evidence>
<proteinExistence type="inferred from homology"/>
<dbReference type="SUPFAM" id="SSF48452">
    <property type="entry name" value="TPR-like"/>
    <property type="match status" value="1"/>
</dbReference>
<comment type="similarity">
    <text evidence="2">Belongs to the SusD family.</text>
</comment>
<feature type="domain" description="SusD-like N-terminal" evidence="8">
    <location>
        <begin position="93"/>
        <end position="218"/>
    </location>
</feature>
<dbReference type="AlphaFoldDB" id="A0A512RT69"/>
<gene>
    <name evidence="9" type="ORF">CCY01nite_51600</name>
</gene>
<keyword evidence="4" id="KW-0472">Membrane</keyword>
<dbReference type="EMBL" id="BKAU01000010">
    <property type="protein sequence ID" value="GEP98900.1"/>
    <property type="molecule type" value="Genomic_DNA"/>
</dbReference>
<dbReference type="InterPro" id="IPR033985">
    <property type="entry name" value="SusD-like_N"/>
</dbReference>
<evidence type="ECO:0000313" key="9">
    <source>
        <dbReference type="EMBL" id="GEP98900.1"/>
    </source>
</evidence>
<dbReference type="InterPro" id="IPR012944">
    <property type="entry name" value="SusD_RagB_dom"/>
</dbReference>
<dbReference type="PROSITE" id="PS51257">
    <property type="entry name" value="PROKAR_LIPOPROTEIN"/>
    <property type="match status" value="1"/>
</dbReference>
<dbReference type="Pfam" id="PF14322">
    <property type="entry name" value="SusD-like_3"/>
    <property type="match status" value="1"/>
</dbReference>
<reference evidence="9 10" key="1">
    <citation type="submission" date="2019-07" db="EMBL/GenBank/DDBJ databases">
        <title>Whole genome shotgun sequence of Chitinophaga cymbidii NBRC 109752.</title>
        <authorList>
            <person name="Hosoyama A."/>
            <person name="Uohara A."/>
            <person name="Ohji S."/>
            <person name="Ichikawa N."/>
        </authorList>
    </citation>
    <scope>NUCLEOTIDE SEQUENCE [LARGE SCALE GENOMIC DNA]</scope>
    <source>
        <strain evidence="9 10">NBRC 109752</strain>
    </source>
</reference>
<feature type="signal peptide" evidence="6">
    <location>
        <begin position="1"/>
        <end position="20"/>
    </location>
</feature>
<evidence type="ECO:0000313" key="10">
    <source>
        <dbReference type="Proteomes" id="UP000321436"/>
    </source>
</evidence>
<dbReference type="Proteomes" id="UP000321436">
    <property type="component" value="Unassembled WGS sequence"/>
</dbReference>
<dbReference type="GO" id="GO:0009279">
    <property type="term" value="C:cell outer membrane"/>
    <property type="evidence" value="ECO:0007669"/>
    <property type="project" value="UniProtKB-SubCell"/>
</dbReference>
<evidence type="ECO:0000256" key="4">
    <source>
        <dbReference type="ARBA" id="ARBA00023136"/>
    </source>
</evidence>
<keyword evidence="10" id="KW-1185">Reference proteome</keyword>
<sequence>MKTLYRVSLIIMLCSFGVSCKNNFLDEESLSFLSTDNAFQTAEDFHASINNLHALVRSEFYTSTDWQPMHYLYRTDLGVEVPVGSNPNLSAEFGPDGTLPNNHWSQIYKIVAEANTVLSRIPASQLSESDRVYFEAQARFFRAFGYRTLAYLFGGVPLVLEEIVTEKTDFVRATKKEVLTQVIEDLQFASTNLPGITVVKDGEISNLAAYHLLAEVYLADGQFQNAVNAATVVIDDPATDLMRNRFGSRSTVTPGDVYWDLFQSKNQNRKTANNTEAIWVIQLETDVQGGSAVSTAMAGNYQLERVHVPLYRDMRVNGVALFQWPIGDYTGGRGVGFLQPSLYFADTVWQSDFNNDIRNANHNFVREVVATNPGSPFFGQVISTSNPPPGAGITFPSRVFYPYQSKATTPFNHPAGLYVDPGSSDPIKKYELKATAGGTYADQYMFRLAETYLLRAEAYFGLPNAGAAALDINAVRSRANASPVDAGDVTIDYILDERLRELGVEEKRMLTLMRLGKLYDRVKRCNPFYGVNMQPHFNLWAIPQGEIERNRGAVLEQNPNYNQ</sequence>
<dbReference type="RefSeq" id="WP_146867528.1">
    <property type="nucleotide sequence ID" value="NZ_BKAU01000010.1"/>
</dbReference>
<feature type="chain" id="PRO_5021807045" evidence="6">
    <location>
        <begin position="21"/>
        <end position="563"/>
    </location>
</feature>